<dbReference type="RefSeq" id="WP_140454060.1">
    <property type="nucleotide sequence ID" value="NZ_VFRP01000008.1"/>
</dbReference>
<proteinExistence type="predicted"/>
<keyword evidence="1" id="KW-1277">Toxin-antitoxin system</keyword>
<name>A0A501WNL1_9RHOB</name>
<keyword evidence="3" id="KW-1185">Reference proteome</keyword>
<evidence type="ECO:0000256" key="1">
    <source>
        <dbReference type="ARBA" id="ARBA00022649"/>
    </source>
</evidence>
<dbReference type="EMBL" id="VFRP01000008">
    <property type="protein sequence ID" value="TPE51029.1"/>
    <property type="molecule type" value="Genomic_DNA"/>
</dbReference>
<protein>
    <submittedName>
        <fullName evidence="2">Post-segregation antitoxin CcdA</fullName>
    </submittedName>
</protein>
<comment type="caution">
    <text evidence="2">The sequence shown here is derived from an EMBL/GenBank/DDBJ whole genome shotgun (WGS) entry which is preliminary data.</text>
</comment>
<dbReference type="InterPro" id="IPR009956">
    <property type="entry name" value="Post-segregation_anti-tox_CcdA"/>
</dbReference>
<sequence>MTTASRRATNLSLDPGLIAEARDLGVNVSRAAEAGLRAAVRAARAEAWRRENAGAIASANTWVEANGLPLERSRRF</sequence>
<reference evidence="2 3" key="1">
    <citation type="submission" date="2019-06" db="EMBL/GenBank/DDBJ databases">
        <title>A novel bacterium of genus Amaricoccus, isolated from marine sediment.</title>
        <authorList>
            <person name="Huang H."/>
            <person name="Mo K."/>
            <person name="Hu Y."/>
        </authorList>
    </citation>
    <scope>NUCLEOTIDE SEQUENCE [LARGE SCALE GENOMIC DNA]</scope>
    <source>
        <strain evidence="2 3">HB172011</strain>
    </source>
</reference>
<evidence type="ECO:0000313" key="2">
    <source>
        <dbReference type="EMBL" id="TPE51029.1"/>
    </source>
</evidence>
<dbReference type="AlphaFoldDB" id="A0A501WNL1"/>
<organism evidence="2 3">
    <name type="scientific">Amaricoccus solimangrovi</name>
    <dbReference type="NCBI Taxonomy" id="2589815"/>
    <lineage>
        <taxon>Bacteria</taxon>
        <taxon>Pseudomonadati</taxon>
        <taxon>Pseudomonadota</taxon>
        <taxon>Alphaproteobacteria</taxon>
        <taxon>Rhodobacterales</taxon>
        <taxon>Paracoccaceae</taxon>
        <taxon>Amaricoccus</taxon>
    </lineage>
</organism>
<gene>
    <name evidence="2" type="ORF">FJM51_10370</name>
</gene>
<dbReference type="Proteomes" id="UP000319255">
    <property type="component" value="Unassembled WGS sequence"/>
</dbReference>
<dbReference type="Pfam" id="PF07362">
    <property type="entry name" value="CcdA"/>
    <property type="match status" value="1"/>
</dbReference>
<evidence type="ECO:0000313" key="3">
    <source>
        <dbReference type="Proteomes" id="UP000319255"/>
    </source>
</evidence>
<accession>A0A501WNL1</accession>